<keyword evidence="2 5" id="KW-0812">Transmembrane</keyword>
<reference evidence="6 7" key="1">
    <citation type="submission" date="2020-11" db="EMBL/GenBank/DDBJ databases">
        <authorList>
            <person name="Sun Q."/>
        </authorList>
    </citation>
    <scope>NUCLEOTIDE SEQUENCE [LARGE SCALE GENOMIC DNA]</scope>
    <source>
        <strain evidence="6 7">P8398</strain>
    </source>
</reference>
<feature type="transmembrane region" description="Helical" evidence="5">
    <location>
        <begin position="276"/>
        <end position="299"/>
    </location>
</feature>
<dbReference type="PANTHER" id="PTHR43243:SF24">
    <property type="entry name" value="CATIONIC AMINO ACID TRANSPORT INTEGRAL MEMBRANE PROTEIN ROCE-RELATED"/>
    <property type="match status" value="1"/>
</dbReference>
<feature type="transmembrane region" description="Helical" evidence="5">
    <location>
        <begin position="109"/>
        <end position="136"/>
    </location>
</feature>
<dbReference type="PIRSF" id="PIRSF006060">
    <property type="entry name" value="AA_transporter"/>
    <property type="match status" value="1"/>
</dbReference>
<keyword evidence="3 5" id="KW-1133">Transmembrane helix</keyword>
<feature type="transmembrane region" description="Helical" evidence="5">
    <location>
        <begin position="68"/>
        <end position="88"/>
    </location>
</feature>
<feature type="transmembrane region" description="Helical" evidence="5">
    <location>
        <begin position="459"/>
        <end position="478"/>
    </location>
</feature>
<dbReference type="InterPro" id="IPR002293">
    <property type="entry name" value="AA/rel_permease1"/>
</dbReference>
<keyword evidence="4 5" id="KW-0472">Membrane</keyword>
<evidence type="ECO:0000313" key="7">
    <source>
        <dbReference type="Proteomes" id="UP000662888"/>
    </source>
</evidence>
<keyword evidence="7" id="KW-1185">Reference proteome</keyword>
<evidence type="ECO:0000256" key="4">
    <source>
        <dbReference type="ARBA" id="ARBA00023136"/>
    </source>
</evidence>
<feature type="transmembrane region" description="Helical" evidence="5">
    <location>
        <begin position="170"/>
        <end position="188"/>
    </location>
</feature>
<evidence type="ECO:0000256" key="1">
    <source>
        <dbReference type="ARBA" id="ARBA00004141"/>
    </source>
</evidence>
<organism evidence="6 7">
    <name type="scientific">Massilia antarctica</name>
    <dbReference type="NCBI Taxonomy" id="2765360"/>
    <lineage>
        <taxon>Bacteria</taxon>
        <taxon>Pseudomonadati</taxon>
        <taxon>Pseudomonadota</taxon>
        <taxon>Betaproteobacteria</taxon>
        <taxon>Burkholderiales</taxon>
        <taxon>Oxalobacteraceae</taxon>
        <taxon>Telluria group</taxon>
        <taxon>Massilia</taxon>
    </lineage>
</organism>
<dbReference type="Pfam" id="PF13520">
    <property type="entry name" value="AA_permease_2"/>
    <property type="match status" value="1"/>
</dbReference>
<dbReference type="RefSeq" id="WP_206090679.1">
    <property type="nucleotide sequence ID" value="NZ_CP065053.1"/>
</dbReference>
<feature type="transmembrane region" description="Helical" evidence="5">
    <location>
        <begin position="432"/>
        <end position="453"/>
    </location>
</feature>
<feature type="transmembrane region" description="Helical" evidence="5">
    <location>
        <begin position="200"/>
        <end position="220"/>
    </location>
</feature>
<dbReference type="Gene3D" id="1.20.1740.10">
    <property type="entry name" value="Amino acid/polyamine transporter I"/>
    <property type="match status" value="1"/>
</dbReference>
<accession>A0AA49A954</accession>
<gene>
    <name evidence="6" type="ORF">IV454_05640</name>
</gene>
<feature type="transmembrane region" description="Helical" evidence="5">
    <location>
        <begin position="399"/>
        <end position="420"/>
    </location>
</feature>
<dbReference type="PANTHER" id="PTHR43243">
    <property type="entry name" value="INNER MEMBRANE TRANSPORTER YGJI-RELATED"/>
    <property type="match status" value="1"/>
</dbReference>
<dbReference type="EMBL" id="CP065053">
    <property type="protein sequence ID" value="QPI51034.1"/>
    <property type="molecule type" value="Genomic_DNA"/>
</dbReference>
<evidence type="ECO:0000256" key="2">
    <source>
        <dbReference type="ARBA" id="ARBA00022692"/>
    </source>
</evidence>
<comment type="subcellular location">
    <subcellularLocation>
        <location evidence="1">Membrane</location>
        <topology evidence="1">Multi-pass membrane protein</topology>
    </subcellularLocation>
</comment>
<feature type="transmembrane region" description="Helical" evidence="5">
    <location>
        <begin position="36"/>
        <end position="56"/>
    </location>
</feature>
<feature type="transmembrane region" description="Helical" evidence="5">
    <location>
        <begin position="376"/>
        <end position="393"/>
    </location>
</feature>
<feature type="transmembrane region" description="Helical" evidence="5">
    <location>
        <begin position="240"/>
        <end position="264"/>
    </location>
</feature>
<sequence length="490" mass="51786">MNQTLGQKLFRIKPAGSTTNPPPGHAGTGLARTMGLFPLTMIGVGATIGTGIFFTMVEAVPKAGPSVVLSFLLAALTAGLTALCYAELSFRIPASGSSYSFAYATVGEFAAFIMAACLLLEYGLAASATAIGWSAYLNNFLTNAFGWQIPELLRTPMIVSGPNGMEIHGGHINLPPILLVIMCCVLLIRGTKESATTNAIMVLVKLAILVFFVVIAFSGFDINNFKPFFNTDTSKGFAGMAGVTAAAGTVFFSFIGLDTVATAGEEVRNPTRNVPIGILAALGIVTVFYMLVAVAALGAQPAKMFEGQEAGLAVILQNVTGKTWPALILSAGAVISVFSVTLVTIYGQTRILYAISKDGLIPQTFQKVSPRTQSPVSNTLIVCMVVGLVAGFVDSTYLWDMVSMGTLTAFIVVSVAVPVMRKKMGESLVKGFRVPFGPYVVPGLSICACLYIMKDLSKTTFTVFAIWMSVAVLTYFGYSIRHSRLNGNAV</sequence>
<feature type="transmembrane region" description="Helical" evidence="5">
    <location>
        <begin position="326"/>
        <end position="347"/>
    </location>
</feature>
<name>A0AA49A954_9BURK</name>
<evidence type="ECO:0000256" key="5">
    <source>
        <dbReference type="SAM" id="Phobius"/>
    </source>
</evidence>
<protein>
    <submittedName>
        <fullName evidence="6">Amino acid permease</fullName>
    </submittedName>
</protein>
<evidence type="ECO:0000256" key="3">
    <source>
        <dbReference type="ARBA" id="ARBA00022989"/>
    </source>
</evidence>
<evidence type="ECO:0000313" key="6">
    <source>
        <dbReference type="EMBL" id="QPI51034.1"/>
    </source>
</evidence>
<dbReference type="Proteomes" id="UP000662888">
    <property type="component" value="Chromosome"/>
</dbReference>
<proteinExistence type="predicted"/>